<dbReference type="AlphaFoldDB" id="A0A699IR04"/>
<name>A0A699IR04_TANCI</name>
<reference evidence="3" key="1">
    <citation type="journal article" date="2019" name="Sci. Rep.">
        <title>Draft genome of Tanacetum cinerariifolium, the natural source of mosquito coil.</title>
        <authorList>
            <person name="Yamashiro T."/>
            <person name="Shiraishi A."/>
            <person name="Satake H."/>
            <person name="Nakayama K."/>
        </authorList>
    </citation>
    <scope>NUCLEOTIDE SEQUENCE</scope>
</reference>
<dbReference type="InterPro" id="IPR006867">
    <property type="entry name" value="DUF632"/>
</dbReference>
<protein>
    <submittedName>
        <fullName evidence="3">Tetratricopeptide repeat (TPR)-like superfamily protein</fullName>
    </submittedName>
</protein>
<accession>A0A699IR04</accession>
<feature type="region of interest" description="Disordered" evidence="1">
    <location>
        <begin position="64"/>
        <end position="133"/>
    </location>
</feature>
<dbReference type="Pfam" id="PF04782">
    <property type="entry name" value="DUF632"/>
    <property type="match status" value="1"/>
</dbReference>
<proteinExistence type="predicted"/>
<evidence type="ECO:0000313" key="3">
    <source>
        <dbReference type="EMBL" id="GEZ79277.1"/>
    </source>
</evidence>
<evidence type="ECO:0000259" key="2">
    <source>
        <dbReference type="Pfam" id="PF04782"/>
    </source>
</evidence>
<feature type="non-terminal residue" evidence="3">
    <location>
        <position position="1"/>
    </location>
</feature>
<organism evidence="3">
    <name type="scientific">Tanacetum cinerariifolium</name>
    <name type="common">Dalmatian daisy</name>
    <name type="synonym">Chrysanthemum cinerariifolium</name>
    <dbReference type="NCBI Taxonomy" id="118510"/>
    <lineage>
        <taxon>Eukaryota</taxon>
        <taxon>Viridiplantae</taxon>
        <taxon>Streptophyta</taxon>
        <taxon>Embryophyta</taxon>
        <taxon>Tracheophyta</taxon>
        <taxon>Spermatophyta</taxon>
        <taxon>Magnoliopsida</taxon>
        <taxon>eudicotyledons</taxon>
        <taxon>Gunneridae</taxon>
        <taxon>Pentapetalae</taxon>
        <taxon>asterids</taxon>
        <taxon>campanulids</taxon>
        <taxon>Asterales</taxon>
        <taxon>Asteraceae</taxon>
        <taxon>Asteroideae</taxon>
        <taxon>Anthemideae</taxon>
        <taxon>Anthemidinae</taxon>
        <taxon>Tanacetum</taxon>
    </lineage>
</organism>
<gene>
    <name evidence="3" type="ORF">Tci_551250</name>
</gene>
<evidence type="ECO:0000256" key="1">
    <source>
        <dbReference type="SAM" id="MobiDB-lite"/>
    </source>
</evidence>
<dbReference type="EMBL" id="BKCJ010324303">
    <property type="protein sequence ID" value="GEZ79277.1"/>
    <property type="molecule type" value="Genomic_DNA"/>
</dbReference>
<feature type="compositionally biased region" description="Basic and acidic residues" evidence="1">
    <location>
        <begin position="78"/>
        <end position="89"/>
    </location>
</feature>
<comment type="caution">
    <text evidence="3">The sequence shown here is derived from an EMBL/GenBank/DDBJ whole genome shotgun (WGS) entry which is preliminary data.</text>
</comment>
<sequence length="133" mass="14679">LHNEMNVRKQHLAFSPAAQGIHLPRLRSTVTVISLMRGEMESGSHLSALRRLYAWEKKLYDEVKVNKEPDSPLAELDPPVKEEPTKEKPQVASKVQPLEETGAQNPVSASDAFPKGEEGWQAVHRPGSAGLHG</sequence>
<feature type="domain" description="DUF632" evidence="2">
    <location>
        <begin position="37"/>
        <end position="66"/>
    </location>
</feature>